<dbReference type="Proteomes" id="UP001187415">
    <property type="component" value="Unassembled WGS sequence"/>
</dbReference>
<sequence length="143" mass="15313">MAAGSQPYDLEVGGRVGKKMDGQGVGVMARVLLSEAGLGTWRATLSNSGDEEEKEAAGGQGGFASFSLRPSVSPSAPPIFSYKGQRAGLKLTLFIVAERVPVWACCYRGGAFLFSWCSTLRGKLNETLRKRSARKPAERGLER</sequence>
<reference evidence="2" key="1">
    <citation type="submission" date="2023-07" db="EMBL/GenBank/DDBJ databases">
        <title>Chromosome-level Genome Assembly of Striped Snakehead (Channa striata).</title>
        <authorList>
            <person name="Liu H."/>
        </authorList>
    </citation>
    <scope>NUCLEOTIDE SEQUENCE</scope>
    <source>
        <strain evidence="2">Gz</strain>
        <tissue evidence="2">Muscle</tissue>
    </source>
</reference>
<feature type="region of interest" description="Disordered" evidence="1">
    <location>
        <begin position="45"/>
        <end position="74"/>
    </location>
</feature>
<evidence type="ECO:0000313" key="2">
    <source>
        <dbReference type="EMBL" id="KAK2821948.1"/>
    </source>
</evidence>
<protein>
    <submittedName>
        <fullName evidence="2">Uncharacterized protein</fullName>
    </submittedName>
</protein>
<name>A0AA88IWC3_CHASR</name>
<gene>
    <name evidence="2" type="ORF">Q5P01_022013</name>
</gene>
<comment type="caution">
    <text evidence="2">The sequence shown here is derived from an EMBL/GenBank/DDBJ whole genome shotgun (WGS) entry which is preliminary data.</text>
</comment>
<keyword evidence="3" id="KW-1185">Reference proteome</keyword>
<dbReference type="AlphaFoldDB" id="A0AA88IWC3"/>
<evidence type="ECO:0000313" key="3">
    <source>
        <dbReference type="Proteomes" id="UP001187415"/>
    </source>
</evidence>
<accession>A0AA88IWC3</accession>
<proteinExistence type="predicted"/>
<organism evidence="2 3">
    <name type="scientific">Channa striata</name>
    <name type="common">Snakehead murrel</name>
    <name type="synonym">Ophicephalus striatus</name>
    <dbReference type="NCBI Taxonomy" id="64152"/>
    <lineage>
        <taxon>Eukaryota</taxon>
        <taxon>Metazoa</taxon>
        <taxon>Chordata</taxon>
        <taxon>Craniata</taxon>
        <taxon>Vertebrata</taxon>
        <taxon>Euteleostomi</taxon>
        <taxon>Actinopterygii</taxon>
        <taxon>Neopterygii</taxon>
        <taxon>Teleostei</taxon>
        <taxon>Neoteleostei</taxon>
        <taxon>Acanthomorphata</taxon>
        <taxon>Anabantaria</taxon>
        <taxon>Anabantiformes</taxon>
        <taxon>Channoidei</taxon>
        <taxon>Channidae</taxon>
        <taxon>Channa</taxon>
    </lineage>
</organism>
<dbReference type="EMBL" id="JAUPFM010000018">
    <property type="protein sequence ID" value="KAK2821948.1"/>
    <property type="molecule type" value="Genomic_DNA"/>
</dbReference>
<evidence type="ECO:0000256" key="1">
    <source>
        <dbReference type="SAM" id="MobiDB-lite"/>
    </source>
</evidence>